<feature type="domain" description="GYF" evidence="9">
    <location>
        <begin position="1950"/>
        <end position="1998"/>
    </location>
</feature>
<feature type="compositionally biased region" description="Basic and acidic residues" evidence="8">
    <location>
        <begin position="943"/>
        <end position="953"/>
    </location>
</feature>
<dbReference type="Pfam" id="PF02213">
    <property type="entry name" value="GYF"/>
    <property type="match status" value="1"/>
</dbReference>
<dbReference type="Gene3D" id="3.30.1490.40">
    <property type="match status" value="1"/>
</dbReference>
<keyword evidence="5" id="KW-0677">Repeat</keyword>
<evidence type="ECO:0000313" key="10">
    <source>
        <dbReference type="EMBL" id="PFH34481.1"/>
    </source>
</evidence>
<keyword evidence="7" id="KW-0648">Protein biosynthesis</keyword>
<keyword evidence="11" id="KW-1185">Reference proteome</keyword>
<feature type="compositionally biased region" description="Basic and acidic residues" evidence="8">
    <location>
        <begin position="1940"/>
        <end position="1950"/>
    </location>
</feature>
<gene>
    <name evidence="10" type="ORF">BESB_065120</name>
</gene>
<protein>
    <recommendedName>
        <fullName evidence="2">Eukaryotic translation initiation factor 2A</fullName>
    </recommendedName>
</protein>
<feature type="compositionally biased region" description="Basic and acidic residues" evidence="8">
    <location>
        <begin position="1854"/>
        <end position="1869"/>
    </location>
</feature>
<feature type="compositionally biased region" description="Low complexity" evidence="8">
    <location>
        <begin position="875"/>
        <end position="901"/>
    </location>
</feature>
<dbReference type="InterPro" id="IPR035445">
    <property type="entry name" value="GYF-like_dom_sf"/>
</dbReference>
<feature type="region of interest" description="Disordered" evidence="8">
    <location>
        <begin position="1269"/>
        <end position="1301"/>
    </location>
</feature>
<evidence type="ECO:0000313" key="11">
    <source>
        <dbReference type="Proteomes" id="UP000224006"/>
    </source>
</evidence>
<feature type="region of interest" description="Disordered" evidence="8">
    <location>
        <begin position="1370"/>
        <end position="1395"/>
    </location>
</feature>
<comment type="caution">
    <text evidence="10">The sequence shown here is derived from an EMBL/GenBank/DDBJ whole genome shotgun (WGS) entry which is preliminary data.</text>
</comment>
<evidence type="ECO:0000256" key="4">
    <source>
        <dbReference type="ARBA" id="ARBA00022574"/>
    </source>
</evidence>
<organism evidence="10 11">
    <name type="scientific">Besnoitia besnoiti</name>
    <name type="common">Apicomplexan protozoan</name>
    <dbReference type="NCBI Taxonomy" id="94643"/>
    <lineage>
        <taxon>Eukaryota</taxon>
        <taxon>Sar</taxon>
        <taxon>Alveolata</taxon>
        <taxon>Apicomplexa</taxon>
        <taxon>Conoidasida</taxon>
        <taxon>Coccidia</taxon>
        <taxon>Eucoccidiorida</taxon>
        <taxon>Eimeriorina</taxon>
        <taxon>Sarcocystidae</taxon>
        <taxon>Besnoitia</taxon>
    </lineage>
</organism>
<dbReference type="PROSITE" id="PS50829">
    <property type="entry name" value="GYF"/>
    <property type="match status" value="1"/>
</dbReference>
<evidence type="ECO:0000256" key="7">
    <source>
        <dbReference type="ARBA" id="ARBA00022917"/>
    </source>
</evidence>
<feature type="compositionally biased region" description="Low complexity" evidence="8">
    <location>
        <begin position="833"/>
        <end position="868"/>
    </location>
</feature>
<dbReference type="STRING" id="94643.A0A2A9MDY7"/>
<dbReference type="GO" id="GO:0003743">
    <property type="term" value="F:translation initiation factor activity"/>
    <property type="evidence" value="ECO:0007669"/>
    <property type="project" value="UniProtKB-KW"/>
</dbReference>
<dbReference type="GO" id="GO:0000049">
    <property type="term" value="F:tRNA binding"/>
    <property type="evidence" value="ECO:0007669"/>
    <property type="project" value="TreeGrafter"/>
</dbReference>
<feature type="region of interest" description="Disordered" evidence="8">
    <location>
        <begin position="1205"/>
        <end position="1242"/>
    </location>
</feature>
<feature type="compositionally biased region" description="Low complexity" evidence="8">
    <location>
        <begin position="1911"/>
        <end position="1937"/>
    </location>
</feature>
<dbReference type="Proteomes" id="UP000224006">
    <property type="component" value="Chromosome VI"/>
</dbReference>
<feature type="region of interest" description="Disordered" evidence="8">
    <location>
        <begin position="1563"/>
        <end position="1611"/>
    </location>
</feature>
<proteinExistence type="inferred from homology"/>
<dbReference type="EMBL" id="NWUJ01000006">
    <property type="protein sequence ID" value="PFH34481.1"/>
    <property type="molecule type" value="Genomic_DNA"/>
</dbReference>
<feature type="region of interest" description="Disordered" evidence="8">
    <location>
        <begin position="1077"/>
        <end position="1177"/>
    </location>
</feature>
<dbReference type="GO" id="GO:0003729">
    <property type="term" value="F:mRNA binding"/>
    <property type="evidence" value="ECO:0007669"/>
    <property type="project" value="TreeGrafter"/>
</dbReference>
<dbReference type="Gene3D" id="2.130.10.10">
    <property type="entry name" value="YVTN repeat-like/Quinoprotein amine dehydrogenase"/>
    <property type="match status" value="1"/>
</dbReference>
<feature type="compositionally biased region" description="Basic and acidic residues" evidence="8">
    <location>
        <begin position="978"/>
        <end position="995"/>
    </location>
</feature>
<evidence type="ECO:0000256" key="3">
    <source>
        <dbReference type="ARBA" id="ARBA00022540"/>
    </source>
</evidence>
<feature type="compositionally biased region" description="Low complexity" evidence="8">
    <location>
        <begin position="783"/>
        <end position="803"/>
    </location>
</feature>
<dbReference type="RefSeq" id="XP_029218490.1">
    <property type="nucleotide sequence ID" value="XM_029364907.1"/>
</dbReference>
<evidence type="ECO:0000256" key="2">
    <source>
        <dbReference type="ARBA" id="ARBA00013819"/>
    </source>
</evidence>
<dbReference type="Pfam" id="PF08662">
    <property type="entry name" value="eIF2A"/>
    <property type="match status" value="1"/>
</dbReference>
<evidence type="ECO:0000256" key="5">
    <source>
        <dbReference type="ARBA" id="ARBA00022737"/>
    </source>
</evidence>
<feature type="region of interest" description="Disordered" evidence="8">
    <location>
        <begin position="1828"/>
        <end position="1950"/>
    </location>
</feature>
<dbReference type="GO" id="GO:0006417">
    <property type="term" value="P:regulation of translation"/>
    <property type="evidence" value="ECO:0007669"/>
    <property type="project" value="UniProtKB-KW"/>
</dbReference>
<feature type="region of interest" description="Disordered" evidence="8">
    <location>
        <begin position="1"/>
        <end position="25"/>
    </location>
</feature>
<sequence length="2019" mass="205689">MDQPVAESGGAARGSLPGGGKAVGVSSAGEERLCAKSACTFLVQEKRGLRFFQVLTAPSPDSKKGKKKLVELFHRTGMQQATWSPCGRRLAIVSQEQGLLVFQHPTWAVEDVAALWNRPAAPSSYCSERGAAAKAAKGGAGGVGSGVEAEEDEEAKREEISQALISEIEQLALRLPEGSLAASSQSPPKYLQWSPLGTYLVAFYNVENQRKAMGDDEVGSQDHNVFVWNVGTKAIVASFYVRRLVGSQWPLLKWRDDELFCCIASRNCIQVFAGHDLKKMLLRFAVPRVFNIELAPCFSPELEQELMIGAFCPAASPPGPTLSSVASQGLSTPNPQTAQFYVFQIPSVAAAAAEAAASRSCDVDWTLNPQTALQDLLQAQRPNFEKTESALKSAAALVSDPNAGLVGGGKAEKKKAAQSDSETEADAKRDVAGKQLVFHTVDEEEVKGALAAASTDVEAFERALVRCVVRQVVAVADSAELAWSPSGTGLIVMANTTVDAAGENYGGVGDCWYFCREPPLDEVARLQQMRAEMESLLSSCGSSSPHFRAIQAAAASVHRFADAIQNLTSFVKKLSKKVAQDAKWSPTRDEFVLIEGKSPSDIYLLDKHCHIRFSFPPKYRNTINWGPFGQMVAIGGFGNLAGELSFWYRDSNVRGMSLITEWRAACTVQSLWAPSGDLFLTASTYPRMKVDNVFRVFDYEGEEIASVKFEELYKVAWKPESDLAPPPAPQRNELALEQTSKGFYRPKNAQGILARVMRGELDESALPEELRRKPEDAKKKRGAAGTPGTAGASGAAPIAADGSTAPAGTSKKAERDWGGLLDWRLHAKEESRAAAAAAAAGSGPEASSEEGTTASSKGTAADAVAGAGRARGRTKSGAGAQSPAPAEAAARGVSGGAAATRGGAGASQGGKGTSLSSASSTFSTEQSRRSSRSPVPSEGAKAPGDREEDKEKPASVSSLSSPRGESAGAQASLSRSRGAADGDNHSQERKRDGKGKGGKSANSERLDAGGTEGGKQEIQQGIACHEEEAETSSSVAGTLPEEAGARAARAQEALSTAQQRVLHGHGSVSFLQALTSSNSSSLFRPSPPSSLSSGAAGPSPLSSSYPGVIGPSSASSRSSSSDPAPPSAASSGAFPSTASPPGAAAPGRSGTVPVGGGAGPSGFNKAPGPSASHTNAPPHYEELLRAFRNIVPPGALHVLQHQEGRGQQLSSLGGVSADGRGGPGAQGSGPGGAAGGFGQAHGADSNAAAVANAQAALGAVLARLQQQSKAGSGGAGDGRAGSASVPGHFRAAPGGAGQGGSSASNAAAFCAELASRVQQQRGMAGGAGASSVASSQLLKQQLLQQFARQQGQLSGEGLAAFMARSGSLGEGGGLAGAASEGRGPSGPGAGSAASSITHAQEVMQLLEHLRRGNTAEAVQFAQGSRAVWALLQAAAQKQKLPMQTQAHPKDMQQHFQGQGLNLGARKGGNVNSPRSVETAAMGMRGSGSGAAGSGLGSFSNSSYQGGLPPPFLSSSFSGESLLSGGEGRVGCGASSALHPQSDAGFLADFMTLQLRRKAAEAAGAQQASVGDTRQGAFSASFPGMASTPGASTASSGVSQPRGAPQETRSPSSLAAVTAAAVEALTQQYPQLTKEQAVLLLQKLRLSNSGLASSQNSAHYSSGDHHLSGSSSSSSGGGPTGMVSAAPSQGSIVAEGLGLAPGGGAFGSGSFSSFASARSAASEGGRGGAGRQQLMGASGSFEGMGEERSKAAGAFRTAASAAQRESELLGNSRNSAVSKGAASAGFGPAALSAGGEAVLRGWSAGGGANGALPGSLSSAAAAGAGGFSGEGPGFSSGPAPQYLQDPSRMPLGGGDRARDAFGGGDERRDAFGAGAFPQEGRGYFLPRGGAQAQTSSGEREGRGACPEGDTGSGQPWGPAGASGAAAAQGPGAGAASAGGERGGKRPDAMKDKCWQYVDPKGNIQGPFHREEMAMWNAMGYFDPALPVRCCGADRFIPLNKLYPPPQQPFSTTPKPQPMHI</sequence>
<feature type="compositionally biased region" description="Low complexity" evidence="8">
    <location>
        <begin position="1041"/>
        <end position="1053"/>
    </location>
</feature>
<feature type="compositionally biased region" description="Polar residues" evidence="8">
    <location>
        <begin position="955"/>
        <end position="975"/>
    </location>
</feature>
<feature type="compositionally biased region" description="Low complexity" evidence="8">
    <location>
        <begin position="1583"/>
        <end position="1598"/>
    </location>
</feature>
<dbReference type="GeneID" id="40311440"/>
<dbReference type="VEuPathDB" id="ToxoDB:BESB_065120"/>
<feature type="region of interest" description="Disordered" evidence="8">
    <location>
        <begin position="406"/>
        <end position="428"/>
    </location>
</feature>
<dbReference type="PANTHER" id="PTHR13227">
    <property type="entry name" value="EUKARYOTIC TRANSLATION INITIATION FACTOR 2A"/>
    <property type="match status" value="1"/>
</dbReference>
<dbReference type="KEGG" id="bbes:BESB_065120"/>
<reference evidence="10 11" key="1">
    <citation type="submission" date="2017-09" db="EMBL/GenBank/DDBJ databases">
        <title>Genome sequencing of Besnoitia besnoiti strain Bb-Ger1.</title>
        <authorList>
            <person name="Schares G."/>
            <person name="Venepally P."/>
            <person name="Lorenzi H.A."/>
        </authorList>
    </citation>
    <scope>NUCLEOTIDE SEQUENCE [LARGE SCALE GENOMIC DNA]</scope>
    <source>
        <strain evidence="10 11">Bb-Ger1</strain>
    </source>
</reference>
<feature type="region of interest" description="Disordered" evidence="8">
    <location>
        <begin position="832"/>
        <end position="1060"/>
    </location>
</feature>
<feature type="compositionally biased region" description="Low complexity" evidence="8">
    <location>
        <begin position="1077"/>
        <end position="1150"/>
    </location>
</feature>
<dbReference type="InterPro" id="IPR011387">
    <property type="entry name" value="TIF2A"/>
</dbReference>
<accession>A0A2A9MDY7</accession>
<comment type="similarity">
    <text evidence="1">Belongs to the WD repeat EIF2A family.</text>
</comment>
<dbReference type="GO" id="GO:0022627">
    <property type="term" value="C:cytosolic small ribosomal subunit"/>
    <property type="evidence" value="ECO:0007669"/>
    <property type="project" value="TreeGrafter"/>
</dbReference>
<dbReference type="InterPro" id="IPR015943">
    <property type="entry name" value="WD40/YVTN_repeat-like_dom_sf"/>
</dbReference>
<feature type="compositionally biased region" description="Gly residues" evidence="8">
    <location>
        <begin position="902"/>
        <end position="912"/>
    </location>
</feature>
<keyword evidence="6" id="KW-0810">Translation regulation</keyword>
<evidence type="ECO:0000256" key="1">
    <source>
        <dbReference type="ARBA" id="ARBA00009573"/>
    </source>
</evidence>
<feature type="compositionally biased region" description="Basic and acidic residues" evidence="8">
    <location>
        <begin position="768"/>
        <end position="778"/>
    </location>
</feature>
<feature type="compositionally biased region" description="Polar residues" evidence="8">
    <location>
        <begin position="1568"/>
        <end position="1577"/>
    </location>
</feature>
<dbReference type="GO" id="GO:0043022">
    <property type="term" value="F:ribosome binding"/>
    <property type="evidence" value="ECO:0007669"/>
    <property type="project" value="TreeGrafter"/>
</dbReference>
<feature type="region of interest" description="Disordered" evidence="8">
    <location>
        <begin position="1651"/>
        <end position="1685"/>
    </location>
</feature>
<name>A0A2A9MDY7_BESBE</name>
<evidence type="ECO:0000259" key="9">
    <source>
        <dbReference type="PROSITE" id="PS50829"/>
    </source>
</evidence>
<keyword evidence="4" id="KW-0853">WD repeat</keyword>
<feature type="region of interest" description="Disordered" evidence="8">
    <location>
        <begin position="2000"/>
        <end position="2019"/>
    </location>
</feature>
<feature type="compositionally biased region" description="Low complexity" evidence="8">
    <location>
        <begin position="913"/>
        <end position="925"/>
    </location>
</feature>
<keyword evidence="3" id="KW-0396">Initiation factor</keyword>
<dbReference type="SMART" id="SM00444">
    <property type="entry name" value="GYF"/>
    <property type="match status" value="1"/>
</dbReference>
<evidence type="ECO:0000256" key="6">
    <source>
        <dbReference type="ARBA" id="ARBA00022845"/>
    </source>
</evidence>
<feature type="region of interest" description="Disordered" evidence="8">
    <location>
        <begin position="764"/>
        <end position="814"/>
    </location>
</feature>
<dbReference type="InterPro" id="IPR003169">
    <property type="entry name" value="GYF"/>
</dbReference>
<dbReference type="SUPFAM" id="SSF82171">
    <property type="entry name" value="DPP6 N-terminal domain-like"/>
    <property type="match status" value="1"/>
</dbReference>
<feature type="compositionally biased region" description="Gly residues" evidence="8">
    <location>
        <begin position="1219"/>
        <end position="1239"/>
    </location>
</feature>
<evidence type="ECO:0000256" key="8">
    <source>
        <dbReference type="SAM" id="MobiDB-lite"/>
    </source>
</evidence>
<dbReference type="PANTHER" id="PTHR13227:SF0">
    <property type="entry name" value="EUKARYOTIC TRANSLATION INITIATION FACTOR 2A"/>
    <property type="match status" value="1"/>
</dbReference>
<dbReference type="SUPFAM" id="SSF55277">
    <property type="entry name" value="GYF domain"/>
    <property type="match status" value="1"/>
</dbReference>
<dbReference type="InterPro" id="IPR013979">
    <property type="entry name" value="TIF_beta_prop-like"/>
</dbReference>
<feature type="region of interest" description="Disordered" evidence="8">
    <location>
        <begin position="137"/>
        <end position="158"/>
    </location>
</feature>
<dbReference type="OrthoDB" id="378109at2759"/>